<dbReference type="InterPro" id="IPR003593">
    <property type="entry name" value="AAA+_ATPase"/>
</dbReference>
<accession>A0ABQ1HZQ6</accession>
<dbReference type="InterPro" id="IPR014216">
    <property type="entry name" value="ABC_transptr_CydD"/>
</dbReference>
<reference evidence="11" key="1">
    <citation type="journal article" date="2019" name="Int. J. Syst. Evol. Microbiol.">
        <title>The Global Catalogue of Microorganisms (GCM) 10K type strain sequencing project: providing services to taxonomists for standard genome sequencing and annotation.</title>
        <authorList>
            <consortium name="The Broad Institute Genomics Platform"/>
            <consortium name="The Broad Institute Genome Sequencing Center for Infectious Disease"/>
            <person name="Wu L."/>
            <person name="Ma J."/>
        </authorList>
    </citation>
    <scope>NUCLEOTIDE SEQUENCE [LARGE SCALE GENOMIC DNA]</scope>
    <source>
        <strain evidence="11">CGMCC 1.10131</strain>
    </source>
</reference>
<dbReference type="PROSITE" id="PS50929">
    <property type="entry name" value="ABC_TM1F"/>
    <property type="match status" value="1"/>
</dbReference>
<evidence type="ECO:0000256" key="2">
    <source>
        <dbReference type="ARBA" id="ARBA00022692"/>
    </source>
</evidence>
<keyword evidence="11" id="KW-1185">Reference proteome</keyword>
<dbReference type="PANTHER" id="PTHR24221:SF261">
    <property type="entry name" value="GLUTATHIONE_L-CYSTEINE TRANSPORT SYSTEM ATP-BINDING_PERMEASE PROTEIN CYDD"/>
    <property type="match status" value="1"/>
</dbReference>
<dbReference type="InterPro" id="IPR036640">
    <property type="entry name" value="ABC1_TM_sf"/>
</dbReference>
<feature type="domain" description="ABC transmembrane type-1" evidence="9">
    <location>
        <begin position="19"/>
        <end position="267"/>
    </location>
</feature>
<dbReference type="PANTHER" id="PTHR24221">
    <property type="entry name" value="ATP-BINDING CASSETTE SUB-FAMILY B"/>
    <property type="match status" value="1"/>
</dbReference>
<dbReference type="PROSITE" id="PS00211">
    <property type="entry name" value="ABC_TRANSPORTER_1"/>
    <property type="match status" value="1"/>
</dbReference>
<keyword evidence="5 7" id="KW-1133">Transmembrane helix</keyword>
<dbReference type="InterPro" id="IPR027417">
    <property type="entry name" value="P-loop_NTPase"/>
</dbReference>
<dbReference type="Proteomes" id="UP000651977">
    <property type="component" value="Unassembled WGS sequence"/>
</dbReference>
<dbReference type="Pfam" id="PF00005">
    <property type="entry name" value="ABC_tran"/>
    <property type="match status" value="1"/>
</dbReference>
<proteinExistence type="predicted"/>
<dbReference type="CDD" id="cd18584">
    <property type="entry name" value="ABC_6TM_AarD_CydD"/>
    <property type="match status" value="1"/>
</dbReference>
<evidence type="ECO:0000259" key="9">
    <source>
        <dbReference type="PROSITE" id="PS50929"/>
    </source>
</evidence>
<keyword evidence="4" id="KW-0067">ATP-binding</keyword>
<evidence type="ECO:0000256" key="5">
    <source>
        <dbReference type="ARBA" id="ARBA00022989"/>
    </source>
</evidence>
<dbReference type="EMBL" id="BMDY01000005">
    <property type="protein sequence ID" value="GGA99603.1"/>
    <property type="molecule type" value="Genomic_DNA"/>
</dbReference>
<dbReference type="InterPro" id="IPR017871">
    <property type="entry name" value="ABC_transporter-like_CS"/>
</dbReference>
<feature type="domain" description="ABC transporter" evidence="8">
    <location>
        <begin position="307"/>
        <end position="530"/>
    </location>
</feature>
<evidence type="ECO:0000256" key="1">
    <source>
        <dbReference type="ARBA" id="ARBA00004651"/>
    </source>
</evidence>
<dbReference type="Gene3D" id="1.20.1560.10">
    <property type="entry name" value="ABC transporter type 1, transmembrane domain"/>
    <property type="match status" value="1"/>
</dbReference>
<dbReference type="SUPFAM" id="SSF52540">
    <property type="entry name" value="P-loop containing nucleoside triphosphate hydrolases"/>
    <property type="match status" value="1"/>
</dbReference>
<feature type="transmembrane region" description="Helical" evidence="7">
    <location>
        <begin position="196"/>
        <end position="221"/>
    </location>
</feature>
<feature type="transmembrane region" description="Helical" evidence="7">
    <location>
        <begin position="115"/>
        <end position="134"/>
    </location>
</feature>
<comment type="caution">
    <text evidence="10">The sequence shown here is derived from an EMBL/GenBank/DDBJ whole genome shotgun (WGS) entry which is preliminary data.</text>
</comment>
<dbReference type="SUPFAM" id="SSF90123">
    <property type="entry name" value="ABC transporter transmembrane region"/>
    <property type="match status" value="1"/>
</dbReference>
<keyword evidence="6 7" id="KW-0472">Membrane</keyword>
<evidence type="ECO:0000313" key="10">
    <source>
        <dbReference type="EMBL" id="GGA99603.1"/>
    </source>
</evidence>
<evidence type="ECO:0000259" key="8">
    <source>
        <dbReference type="PROSITE" id="PS50893"/>
    </source>
</evidence>
<evidence type="ECO:0000256" key="7">
    <source>
        <dbReference type="SAM" id="Phobius"/>
    </source>
</evidence>
<dbReference type="SMART" id="SM00382">
    <property type="entry name" value="AAA"/>
    <property type="match status" value="1"/>
</dbReference>
<evidence type="ECO:0000313" key="11">
    <source>
        <dbReference type="Proteomes" id="UP000651977"/>
    </source>
</evidence>
<comment type="subcellular location">
    <subcellularLocation>
        <location evidence="1">Cell membrane</location>
        <topology evidence="1">Multi-pass membrane protein</topology>
    </subcellularLocation>
</comment>
<dbReference type="Pfam" id="PF00664">
    <property type="entry name" value="ABC_membrane"/>
    <property type="match status" value="1"/>
</dbReference>
<dbReference type="InterPro" id="IPR003439">
    <property type="entry name" value="ABC_transporter-like_ATP-bd"/>
</dbReference>
<evidence type="ECO:0000256" key="6">
    <source>
        <dbReference type="ARBA" id="ARBA00023136"/>
    </source>
</evidence>
<protein>
    <submittedName>
        <fullName evidence="10">Thiol reductant ABC exporter subunit CydD</fullName>
    </submittedName>
</protein>
<name>A0ABQ1HZQ6_9ALTE</name>
<dbReference type="NCBIfam" id="TIGR02857">
    <property type="entry name" value="CydD"/>
    <property type="match status" value="1"/>
</dbReference>
<dbReference type="Gene3D" id="3.40.50.300">
    <property type="entry name" value="P-loop containing nucleotide triphosphate hydrolases"/>
    <property type="match status" value="1"/>
</dbReference>
<gene>
    <name evidence="10" type="ORF">GCM10007414_10820</name>
</gene>
<dbReference type="InterPro" id="IPR039421">
    <property type="entry name" value="Type_1_exporter"/>
</dbReference>
<keyword evidence="2 7" id="KW-0812">Transmembrane</keyword>
<evidence type="ECO:0000256" key="3">
    <source>
        <dbReference type="ARBA" id="ARBA00022741"/>
    </source>
</evidence>
<keyword evidence="3" id="KW-0547">Nucleotide-binding</keyword>
<organism evidence="10 11">
    <name type="scientific">Agarivorans gilvus</name>
    <dbReference type="NCBI Taxonomy" id="680279"/>
    <lineage>
        <taxon>Bacteria</taxon>
        <taxon>Pseudomonadati</taxon>
        <taxon>Pseudomonadota</taxon>
        <taxon>Gammaproteobacteria</taxon>
        <taxon>Alteromonadales</taxon>
        <taxon>Alteromonadaceae</taxon>
        <taxon>Agarivorans</taxon>
    </lineage>
</organism>
<dbReference type="PROSITE" id="PS50893">
    <property type="entry name" value="ABC_TRANSPORTER_2"/>
    <property type="match status" value="1"/>
</dbReference>
<evidence type="ECO:0000256" key="4">
    <source>
        <dbReference type="ARBA" id="ARBA00022840"/>
    </source>
</evidence>
<sequence>MLCAALLQLEAPKPLLWYGLLASFLLRQLLLSAKDFLAQQASRQLRQNLRNTLWQGLAQLGPARQKFGSDGQLSSLLTEHVDALDGYISRYWSQQYLVMVTPLAIAVVVSQHSLLAAGLLLGTAPLVPVFMILVGKEASKASSAQLQQQSRMSGRLYDFLSGLSLLKRLNAVPVASQHLSQAAEYYRQSTMQVLKLAFLSTAVLELFSSLAIALVALYLGLGLLGELPWLKQQIAVSYPSALFILLLAPEFYQALRQLGNDYHAKAQAQSATVQLMPLWRAIDPATQQTQQQQALPSQLANTAAFSLQLQDILVGQAQQPRLQLDRLTIATGQRILLSGPSGSGKSTLLQLLAGFVPFHGQLMLNDVSIAKAQMPALRQQIAYLNQHAELMPGSVAENLALAKTDAQPQQMIAVLKAVELWDYLVQYGGLNYSIGEQGLGLSGGQQQRLAFARLLLQPRAIWLLDEPFAELDQASISSLSKVLEQISRGKTLLIASHQWQGLDFVDGCLLLEQGHLLKQQPISLAELKQLSNQDQR</sequence>
<dbReference type="InterPro" id="IPR011527">
    <property type="entry name" value="ABC1_TM_dom"/>
</dbReference>